<name>A0A3S2VRC3_9PROT</name>
<evidence type="ECO:0000313" key="2">
    <source>
        <dbReference type="EMBL" id="RVU39837.1"/>
    </source>
</evidence>
<gene>
    <name evidence="2" type="ORF">EOI86_09745</name>
</gene>
<feature type="domain" description="DUF2061" evidence="1">
    <location>
        <begin position="13"/>
        <end position="64"/>
    </location>
</feature>
<keyword evidence="3" id="KW-1185">Reference proteome</keyword>
<dbReference type="InterPro" id="IPR018638">
    <property type="entry name" value="DUF2061_membrane"/>
</dbReference>
<dbReference type="Pfam" id="PF09834">
    <property type="entry name" value="DUF2061"/>
    <property type="match status" value="1"/>
</dbReference>
<dbReference type="EMBL" id="SADE01000001">
    <property type="protein sequence ID" value="RVU39837.1"/>
    <property type="molecule type" value="Genomic_DNA"/>
</dbReference>
<evidence type="ECO:0000313" key="3">
    <source>
        <dbReference type="Proteomes" id="UP000287447"/>
    </source>
</evidence>
<dbReference type="Proteomes" id="UP000287447">
    <property type="component" value="Unassembled WGS sequence"/>
</dbReference>
<accession>A0A3S2VRC3</accession>
<protein>
    <submittedName>
        <fullName evidence="2">DUF2061 domain-containing protein</fullName>
    </submittedName>
</protein>
<evidence type="ECO:0000259" key="1">
    <source>
        <dbReference type="Pfam" id="PF09834"/>
    </source>
</evidence>
<dbReference type="AlphaFoldDB" id="A0A3S2VRC3"/>
<reference evidence="3" key="1">
    <citation type="submission" date="2019-01" db="EMBL/GenBank/DDBJ databases">
        <title>Gri0909 isolated from a small marine red alga.</title>
        <authorList>
            <person name="Kim J."/>
            <person name="Jeong S.E."/>
            <person name="Jeon C.O."/>
        </authorList>
    </citation>
    <scope>NUCLEOTIDE SEQUENCE [LARGE SCALE GENOMIC DNA]</scope>
    <source>
        <strain evidence="3">Gri0909</strain>
    </source>
</reference>
<proteinExistence type="predicted"/>
<comment type="caution">
    <text evidence="2">The sequence shown here is derived from an EMBL/GenBank/DDBJ whole genome shotgun (WGS) entry which is preliminary data.</text>
</comment>
<sequence length="68" mass="7387">MNNSVGPKLARQIAKTGSYSAMHLTVAITVAYVLTGDWRVALGIGIVEPLVQTVAYTIHERVWSKVGF</sequence>
<dbReference type="OrthoDB" id="9133582at2"/>
<organism evidence="2 3">
    <name type="scientific">Hwanghaeella grinnelliae</name>
    <dbReference type="NCBI Taxonomy" id="2500179"/>
    <lineage>
        <taxon>Bacteria</taxon>
        <taxon>Pseudomonadati</taxon>
        <taxon>Pseudomonadota</taxon>
        <taxon>Alphaproteobacteria</taxon>
        <taxon>Rhodospirillales</taxon>
        <taxon>Rhodospirillaceae</taxon>
        <taxon>Hwanghaeella</taxon>
    </lineage>
</organism>